<dbReference type="EMBL" id="VXIV02001527">
    <property type="protein sequence ID" value="KAF6032191.1"/>
    <property type="molecule type" value="Genomic_DNA"/>
</dbReference>
<gene>
    <name evidence="1" type="ORF">EB796_009494</name>
</gene>
<dbReference type="OrthoDB" id="10057496at2759"/>
<dbReference type="AlphaFoldDB" id="A0A7J7K2L2"/>
<evidence type="ECO:0000313" key="1">
    <source>
        <dbReference type="EMBL" id="KAF6032191.1"/>
    </source>
</evidence>
<dbReference type="InterPro" id="IPR036770">
    <property type="entry name" value="Ankyrin_rpt-contain_sf"/>
</dbReference>
<keyword evidence="2" id="KW-1185">Reference proteome</keyword>
<name>A0A7J7K2L2_BUGNE</name>
<dbReference type="SUPFAM" id="SSF48403">
    <property type="entry name" value="Ankyrin repeat"/>
    <property type="match status" value="1"/>
</dbReference>
<protein>
    <submittedName>
        <fullName evidence="1">Uncharacterized protein</fullName>
    </submittedName>
</protein>
<dbReference type="Gene3D" id="1.25.40.20">
    <property type="entry name" value="Ankyrin repeat-containing domain"/>
    <property type="match status" value="1"/>
</dbReference>
<dbReference type="InterPro" id="IPR002110">
    <property type="entry name" value="Ankyrin_rpt"/>
</dbReference>
<comment type="caution">
    <text evidence="1">The sequence shown here is derived from an EMBL/GenBank/DDBJ whole genome shotgun (WGS) entry which is preliminary data.</text>
</comment>
<proteinExistence type="predicted"/>
<reference evidence="1" key="1">
    <citation type="submission" date="2020-06" db="EMBL/GenBank/DDBJ databases">
        <title>Draft genome of Bugula neritina, a colonial animal packing powerful symbionts and potential medicines.</title>
        <authorList>
            <person name="Rayko M."/>
        </authorList>
    </citation>
    <scope>NUCLEOTIDE SEQUENCE [LARGE SCALE GENOMIC DNA]</scope>
    <source>
        <strain evidence="1">Kwan_BN1</strain>
    </source>
</reference>
<evidence type="ECO:0000313" key="2">
    <source>
        <dbReference type="Proteomes" id="UP000593567"/>
    </source>
</evidence>
<dbReference type="Pfam" id="PF00023">
    <property type="entry name" value="Ank"/>
    <property type="match status" value="1"/>
</dbReference>
<organism evidence="1 2">
    <name type="scientific">Bugula neritina</name>
    <name type="common">Brown bryozoan</name>
    <name type="synonym">Sertularia neritina</name>
    <dbReference type="NCBI Taxonomy" id="10212"/>
    <lineage>
        <taxon>Eukaryota</taxon>
        <taxon>Metazoa</taxon>
        <taxon>Spiralia</taxon>
        <taxon>Lophotrochozoa</taxon>
        <taxon>Bryozoa</taxon>
        <taxon>Gymnolaemata</taxon>
        <taxon>Cheilostomatida</taxon>
        <taxon>Flustrina</taxon>
        <taxon>Buguloidea</taxon>
        <taxon>Bugulidae</taxon>
        <taxon>Bugula</taxon>
    </lineage>
</organism>
<sequence length="130" mass="14699">MAANRYYELRECLNNLEKFKAILISVKESERLAVLKQQDNSENTILMLAAEHEHLDIVKCILDLVPAADLQELLTVQNRSGNTVFHDAILAVKEYMLMSVPPAKLFSLLAIQNKEGHTALHHLARGIMYS</sequence>
<dbReference type="Proteomes" id="UP000593567">
    <property type="component" value="Unassembled WGS sequence"/>
</dbReference>
<accession>A0A7J7K2L2</accession>